<keyword evidence="2" id="KW-1133">Transmembrane helix</keyword>
<evidence type="ECO:0000256" key="2">
    <source>
        <dbReference type="SAM" id="Phobius"/>
    </source>
</evidence>
<feature type="region of interest" description="Disordered" evidence="1">
    <location>
        <begin position="1"/>
        <end position="89"/>
    </location>
</feature>
<keyword evidence="4" id="KW-1185">Reference proteome</keyword>
<accession>A0A1G4YYM7</accession>
<protein>
    <submittedName>
        <fullName evidence="3">Uncharacterized protein</fullName>
    </submittedName>
</protein>
<keyword evidence="2" id="KW-0812">Transmembrane</keyword>
<reference evidence="4" key="1">
    <citation type="submission" date="2016-10" db="EMBL/GenBank/DDBJ databases">
        <authorList>
            <person name="Varghese N."/>
            <person name="Submissions S."/>
        </authorList>
    </citation>
    <scope>NUCLEOTIDE SEQUENCE [LARGE SCALE GENOMIC DNA]</scope>
    <source>
        <strain evidence="4">DSM 45722</strain>
    </source>
</reference>
<dbReference type="STRING" id="1960309.SAMN03159343_3788"/>
<feature type="transmembrane region" description="Helical" evidence="2">
    <location>
        <begin position="194"/>
        <end position="211"/>
    </location>
</feature>
<feature type="transmembrane region" description="Helical" evidence="2">
    <location>
        <begin position="165"/>
        <end position="188"/>
    </location>
</feature>
<feature type="transmembrane region" description="Helical" evidence="2">
    <location>
        <begin position="100"/>
        <end position="121"/>
    </location>
</feature>
<evidence type="ECO:0000313" key="4">
    <source>
        <dbReference type="Proteomes" id="UP000198981"/>
    </source>
</evidence>
<feature type="transmembrane region" description="Helical" evidence="2">
    <location>
        <begin position="133"/>
        <end position="153"/>
    </location>
</feature>
<keyword evidence="2" id="KW-0472">Membrane</keyword>
<name>A0A1G4YYM7_9ACTN</name>
<dbReference type="EMBL" id="FMUH01000007">
    <property type="protein sequence ID" value="SCX58546.1"/>
    <property type="molecule type" value="Genomic_DNA"/>
</dbReference>
<evidence type="ECO:0000256" key="1">
    <source>
        <dbReference type="SAM" id="MobiDB-lite"/>
    </source>
</evidence>
<gene>
    <name evidence="3" type="ORF">SAMN03159343_3788</name>
</gene>
<dbReference type="AlphaFoldDB" id="A0A1G4YYM7"/>
<evidence type="ECO:0000313" key="3">
    <source>
        <dbReference type="EMBL" id="SCX58546.1"/>
    </source>
</evidence>
<proteinExistence type="predicted"/>
<dbReference type="Proteomes" id="UP000198981">
    <property type="component" value="Unassembled WGS sequence"/>
</dbReference>
<organism evidence="3 4">
    <name type="scientific">Klenkia marina</name>
    <dbReference type="NCBI Taxonomy" id="1960309"/>
    <lineage>
        <taxon>Bacteria</taxon>
        <taxon>Bacillati</taxon>
        <taxon>Actinomycetota</taxon>
        <taxon>Actinomycetes</taxon>
        <taxon>Geodermatophilales</taxon>
        <taxon>Geodermatophilaceae</taxon>
        <taxon>Klenkia</taxon>
    </lineage>
</organism>
<sequence>MARVSQPPYPPQPSAENDPARAPEPPYDPAHPAQPTEPGYDPPRPPRPAERAYDPAYPPQPTGPMDGGFPAPPPPLPGPEVSTGPRVGVRPARRSTADRAALTALVLGALGVVLLVAGLSMNLFEGGPSSWTAIPAWAVFATLAALVALVPHVPSRGGLSPAQVWQVGVAGAAGVVVSWLLVVVFTGAGGTNRGFVLTLATALVAGSVWLARRRSA</sequence>